<dbReference type="RefSeq" id="WP_043868781.1">
    <property type="nucleotide sequence ID" value="NZ_CP004393.1"/>
</dbReference>
<dbReference type="OrthoDB" id="20590at2"/>
<sequence length="224" mass="23434">MSPIFSLDGRRVLVIDASHGVGPAVADTVEAAGAAVLRRDLDGSEPDAWLDGIEEAEGPIDTLILAAPPVSNKPVLEMTAAEMRAIAEAEMVGPALVMQEAARRMAARGFGRIVVFASMSAKTGLHHHVAPHAAAKAGLLAFMRVLAAEIAGSGVTANGIATALFEPQTARMSEEKRSRLLREVPVGRFGRSVEAAHAVLFLLAPDAGYITGETLNMSGGRFMD</sequence>
<reference evidence="2 3" key="1">
    <citation type="journal article" date="2014" name="Int. J. Syst. Evol. Microbiol.">
        <title>Celeribacter indicus sp. nov., a polycyclic aromatic hydrocarbon-degrading bacterium from deep-sea sediment and reclassification of Huaishuia halophila as Celeribacter halophilus comb. nov.</title>
        <authorList>
            <person name="Lai Q."/>
            <person name="Cao J."/>
            <person name="Yuan J."/>
            <person name="Li F."/>
            <person name="Shao Z."/>
        </authorList>
    </citation>
    <scope>NUCLEOTIDE SEQUENCE [LARGE SCALE GENOMIC DNA]</scope>
    <source>
        <strain evidence="2">P73</strain>
    </source>
</reference>
<dbReference type="InterPro" id="IPR050259">
    <property type="entry name" value="SDR"/>
</dbReference>
<gene>
    <name evidence="2" type="ORF">P73_1055</name>
</gene>
<dbReference type="EMBL" id="CP004393">
    <property type="protein sequence ID" value="AJE45770.1"/>
    <property type="molecule type" value="Genomic_DNA"/>
</dbReference>
<dbReference type="KEGG" id="cid:P73_1055"/>
<dbReference type="InterPro" id="IPR002347">
    <property type="entry name" value="SDR_fam"/>
</dbReference>
<evidence type="ECO:0000313" key="2">
    <source>
        <dbReference type="EMBL" id="AJE45770.1"/>
    </source>
</evidence>
<keyword evidence="3" id="KW-1185">Reference proteome</keyword>
<dbReference type="SUPFAM" id="SSF51735">
    <property type="entry name" value="NAD(P)-binding Rossmann-fold domains"/>
    <property type="match status" value="1"/>
</dbReference>
<dbReference type="PANTHER" id="PTHR42879">
    <property type="entry name" value="3-OXOACYL-(ACYL-CARRIER-PROTEIN) REDUCTASE"/>
    <property type="match status" value="1"/>
</dbReference>
<dbReference type="PANTHER" id="PTHR42879:SF2">
    <property type="entry name" value="3-OXOACYL-[ACYL-CARRIER-PROTEIN] REDUCTASE FABG"/>
    <property type="match status" value="1"/>
</dbReference>
<dbReference type="HOGENOM" id="CLU_010194_1_3_5"/>
<dbReference type="Pfam" id="PF13561">
    <property type="entry name" value="adh_short_C2"/>
    <property type="match status" value="1"/>
</dbReference>
<dbReference type="Proteomes" id="UP000031521">
    <property type="component" value="Chromosome"/>
</dbReference>
<dbReference type="InterPro" id="IPR036291">
    <property type="entry name" value="NAD(P)-bd_dom_sf"/>
</dbReference>
<evidence type="ECO:0000256" key="1">
    <source>
        <dbReference type="ARBA" id="ARBA00006484"/>
    </source>
</evidence>
<comment type="similarity">
    <text evidence="1">Belongs to the short-chain dehydrogenases/reductases (SDR) family.</text>
</comment>
<dbReference type="STRING" id="1208324.P73_1055"/>
<dbReference type="AlphaFoldDB" id="A0A0B5DXE9"/>
<dbReference type="PRINTS" id="PR00081">
    <property type="entry name" value="GDHRDH"/>
</dbReference>
<evidence type="ECO:0000313" key="3">
    <source>
        <dbReference type="Proteomes" id="UP000031521"/>
    </source>
</evidence>
<name>A0A0B5DXE9_9RHOB</name>
<dbReference type="Gene3D" id="3.40.50.720">
    <property type="entry name" value="NAD(P)-binding Rossmann-like Domain"/>
    <property type="match status" value="1"/>
</dbReference>
<proteinExistence type="inferred from homology"/>
<protein>
    <submittedName>
        <fullName evidence="2">FabG</fullName>
    </submittedName>
</protein>
<accession>A0A0B5DXE9</accession>
<organism evidence="2 3">
    <name type="scientific">Celeribacter indicus</name>
    <dbReference type="NCBI Taxonomy" id="1208324"/>
    <lineage>
        <taxon>Bacteria</taxon>
        <taxon>Pseudomonadati</taxon>
        <taxon>Pseudomonadota</taxon>
        <taxon>Alphaproteobacteria</taxon>
        <taxon>Rhodobacterales</taxon>
        <taxon>Roseobacteraceae</taxon>
        <taxon>Celeribacter</taxon>
    </lineage>
</organism>